<gene>
    <name evidence="4" type="ORF">DPMN_073221</name>
</gene>
<evidence type="ECO:0000259" key="3">
    <source>
        <dbReference type="PROSITE" id="PS50003"/>
    </source>
</evidence>
<evidence type="ECO:0000256" key="1">
    <source>
        <dbReference type="ARBA" id="ARBA00004370"/>
    </source>
</evidence>
<dbReference type="AlphaFoldDB" id="A0A9D4HCZ6"/>
<dbReference type="FunFam" id="2.30.29.30:FF:000073">
    <property type="entry name" value="Pleckstrin homology domain-containing family B member 2"/>
    <property type="match status" value="1"/>
</dbReference>
<dbReference type="PANTHER" id="PTHR14309">
    <property type="entry name" value="EXPRESSED PROTEIN"/>
    <property type="match status" value="1"/>
</dbReference>
<dbReference type="PROSITE" id="PS50003">
    <property type="entry name" value="PH_DOMAIN"/>
    <property type="match status" value="1"/>
</dbReference>
<dbReference type="GO" id="GO:0016020">
    <property type="term" value="C:membrane"/>
    <property type="evidence" value="ECO:0007669"/>
    <property type="project" value="UniProtKB-SubCell"/>
</dbReference>
<dbReference type="GO" id="GO:0045595">
    <property type="term" value="P:regulation of cell differentiation"/>
    <property type="evidence" value="ECO:0007669"/>
    <property type="project" value="TreeGrafter"/>
</dbReference>
<organism evidence="4 5">
    <name type="scientific">Dreissena polymorpha</name>
    <name type="common">Zebra mussel</name>
    <name type="synonym">Mytilus polymorpha</name>
    <dbReference type="NCBI Taxonomy" id="45954"/>
    <lineage>
        <taxon>Eukaryota</taxon>
        <taxon>Metazoa</taxon>
        <taxon>Spiralia</taxon>
        <taxon>Lophotrochozoa</taxon>
        <taxon>Mollusca</taxon>
        <taxon>Bivalvia</taxon>
        <taxon>Autobranchia</taxon>
        <taxon>Heteroconchia</taxon>
        <taxon>Euheterodonta</taxon>
        <taxon>Imparidentia</taxon>
        <taxon>Neoheterodontei</taxon>
        <taxon>Myida</taxon>
        <taxon>Dreissenoidea</taxon>
        <taxon>Dreissenidae</taxon>
        <taxon>Dreissena</taxon>
    </lineage>
</organism>
<reference evidence="4" key="2">
    <citation type="submission" date="2020-11" db="EMBL/GenBank/DDBJ databases">
        <authorList>
            <person name="McCartney M.A."/>
            <person name="Auch B."/>
            <person name="Kono T."/>
            <person name="Mallez S."/>
            <person name="Becker A."/>
            <person name="Gohl D.M."/>
            <person name="Silverstein K.A.T."/>
            <person name="Koren S."/>
            <person name="Bechman K.B."/>
            <person name="Herman A."/>
            <person name="Abrahante J.E."/>
            <person name="Garbe J."/>
        </authorList>
    </citation>
    <scope>NUCLEOTIDE SEQUENCE</scope>
    <source>
        <strain evidence="4">Duluth1</strain>
        <tissue evidence="4">Whole animal</tissue>
    </source>
</reference>
<comment type="subcellular location">
    <subcellularLocation>
        <location evidence="1">Membrane</location>
    </subcellularLocation>
</comment>
<evidence type="ECO:0000313" key="4">
    <source>
        <dbReference type="EMBL" id="KAH3713428.1"/>
    </source>
</evidence>
<protein>
    <recommendedName>
        <fullName evidence="3">PH domain-containing protein</fullName>
    </recommendedName>
</protein>
<comment type="caution">
    <text evidence="4">The sequence shown here is derived from an EMBL/GenBank/DDBJ whole genome shotgun (WGS) entry which is preliminary data.</text>
</comment>
<dbReference type="InterPro" id="IPR039680">
    <property type="entry name" value="PLEKHB1/2"/>
</dbReference>
<accession>A0A9D4HCZ6</accession>
<reference evidence="4" key="1">
    <citation type="journal article" date="2019" name="bioRxiv">
        <title>The Genome of the Zebra Mussel, Dreissena polymorpha: A Resource for Invasive Species Research.</title>
        <authorList>
            <person name="McCartney M.A."/>
            <person name="Auch B."/>
            <person name="Kono T."/>
            <person name="Mallez S."/>
            <person name="Zhang Y."/>
            <person name="Obille A."/>
            <person name="Becker A."/>
            <person name="Abrahante J.E."/>
            <person name="Garbe J."/>
            <person name="Badalamenti J.P."/>
            <person name="Herman A."/>
            <person name="Mangelson H."/>
            <person name="Liachko I."/>
            <person name="Sullivan S."/>
            <person name="Sone E.D."/>
            <person name="Koren S."/>
            <person name="Silverstein K.A.T."/>
            <person name="Beckman K.B."/>
            <person name="Gohl D.M."/>
        </authorList>
    </citation>
    <scope>NUCLEOTIDE SEQUENCE</scope>
    <source>
        <strain evidence="4">Duluth1</strain>
        <tissue evidence="4">Whole animal</tissue>
    </source>
</reference>
<dbReference type="Gene3D" id="2.30.29.30">
    <property type="entry name" value="Pleckstrin-homology domain (PH domain)/Phosphotyrosine-binding domain (PTB)"/>
    <property type="match status" value="1"/>
</dbReference>
<dbReference type="EMBL" id="JAIWYP010000014">
    <property type="protein sequence ID" value="KAH3713428.1"/>
    <property type="molecule type" value="Genomic_DNA"/>
</dbReference>
<dbReference type="InterPro" id="IPR001849">
    <property type="entry name" value="PH_domain"/>
</dbReference>
<name>A0A9D4HCZ6_DREPO</name>
<dbReference type="Pfam" id="PF00169">
    <property type="entry name" value="PH"/>
    <property type="match status" value="1"/>
</dbReference>
<proteinExistence type="predicted"/>
<feature type="domain" description="PH" evidence="3">
    <location>
        <begin position="6"/>
        <end position="113"/>
    </location>
</feature>
<evidence type="ECO:0000256" key="2">
    <source>
        <dbReference type="ARBA" id="ARBA00023136"/>
    </source>
</evidence>
<dbReference type="Proteomes" id="UP000828390">
    <property type="component" value="Unassembled WGS sequence"/>
</dbReference>
<dbReference type="SMART" id="SM00233">
    <property type="entry name" value="PH"/>
    <property type="match status" value="1"/>
</dbReference>
<keyword evidence="5" id="KW-1185">Reference proteome</keyword>
<dbReference type="InterPro" id="IPR011993">
    <property type="entry name" value="PH-like_dom_sf"/>
</dbReference>
<sequence>MDMNREIVKAGWMKKRSSFLHRWEKYWFVLYSDGNLSWFETPDSLQPKKIINMRAVCTGLLMGEQVLVSPPEEMHTKNCLLQILARDNVHIYLCAEDADDMKTWQLVLQEARVPGPNTGAVYPGTTVVYPQGVTHGPPGTTVVYPQAVTHMYSGYYGGGYPGYVISQPGQSVVTVPNAANGNTVILGGQPGHVIVEEPRYMYGRGYYGGGFYGGPYIWF</sequence>
<dbReference type="OrthoDB" id="2157866at2759"/>
<dbReference type="SUPFAM" id="SSF50729">
    <property type="entry name" value="PH domain-like"/>
    <property type="match status" value="1"/>
</dbReference>
<dbReference type="PANTHER" id="PTHR14309:SF10">
    <property type="entry name" value="PH DOMAIN-CONTAINING PROTEIN"/>
    <property type="match status" value="1"/>
</dbReference>
<evidence type="ECO:0000313" key="5">
    <source>
        <dbReference type="Proteomes" id="UP000828390"/>
    </source>
</evidence>
<keyword evidence="2" id="KW-0472">Membrane</keyword>